<evidence type="ECO:0000313" key="1">
    <source>
        <dbReference type="EMBL" id="MBB6214974.1"/>
    </source>
</evidence>
<protein>
    <submittedName>
        <fullName evidence="1">Uncharacterized protein</fullName>
    </submittedName>
</protein>
<keyword evidence="2" id="KW-1185">Reference proteome</keyword>
<name>A0A841KME9_9FIRM</name>
<dbReference type="RefSeq" id="WP_184308831.1">
    <property type="nucleotide sequence ID" value="NZ_JACHEN010000004.1"/>
</dbReference>
<comment type="caution">
    <text evidence="1">The sequence shown here is derived from an EMBL/GenBank/DDBJ whole genome shotgun (WGS) entry which is preliminary data.</text>
</comment>
<organism evidence="1 2">
    <name type="scientific">Anaerosolibacter carboniphilus</name>
    <dbReference type="NCBI Taxonomy" id="1417629"/>
    <lineage>
        <taxon>Bacteria</taxon>
        <taxon>Bacillati</taxon>
        <taxon>Bacillota</taxon>
        <taxon>Clostridia</taxon>
        <taxon>Peptostreptococcales</taxon>
        <taxon>Thermotaleaceae</taxon>
        <taxon>Anaerosolibacter</taxon>
    </lineage>
</organism>
<dbReference type="EMBL" id="JACHEN010000004">
    <property type="protein sequence ID" value="MBB6214974.1"/>
    <property type="molecule type" value="Genomic_DNA"/>
</dbReference>
<sequence>MEKHLCRVKFHNGLIVCASEVLCTDCPERKKCQEITINLDEKYEGVRECMSHDSYRREKRKMKQKRWGK</sequence>
<reference evidence="1 2" key="1">
    <citation type="submission" date="2020-08" db="EMBL/GenBank/DDBJ databases">
        <title>Genomic Encyclopedia of Type Strains, Phase IV (KMG-IV): sequencing the most valuable type-strain genomes for metagenomic binning, comparative biology and taxonomic classification.</title>
        <authorList>
            <person name="Goeker M."/>
        </authorList>
    </citation>
    <scope>NUCLEOTIDE SEQUENCE [LARGE SCALE GENOMIC DNA]</scope>
    <source>
        <strain evidence="1 2">DSM 103526</strain>
    </source>
</reference>
<dbReference type="AlphaFoldDB" id="A0A841KME9"/>
<dbReference type="Proteomes" id="UP000579281">
    <property type="component" value="Unassembled WGS sequence"/>
</dbReference>
<accession>A0A841KME9</accession>
<evidence type="ECO:0000313" key="2">
    <source>
        <dbReference type="Proteomes" id="UP000579281"/>
    </source>
</evidence>
<gene>
    <name evidence="1" type="ORF">HNQ80_001059</name>
</gene>
<proteinExistence type="predicted"/>